<organism evidence="1 2">
    <name type="scientific">Acinetobacter tjernbergiae DSM 14971 = CIP 107465</name>
    <dbReference type="NCBI Taxonomy" id="1120928"/>
    <lineage>
        <taxon>Bacteria</taxon>
        <taxon>Pseudomonadati</taxon>
        <taxon>Pseudomonadota</taxon>
        <taxon>Gammaproteobacteria</taxon>
        <taxon>Moraxellales</taxon>
        <taxon>Moraxellaceae</taxon>
        <taxon>Acinetobacter</taxon>
    </lineage>
</organism>
<protein>
    <submittedName>
        <fullName evidence="1">Uncharacterized protein</fullName>
    </submittedName>
</protein>
<reference evidence="1 2" key="1">
    <citation type="submission" date="2013-10" db="EMBL/GenBank/DDBJ databases">
        <title>The Genome Sequence of Acinetobacter tjernbergiae CIP107465.</title>
        <authorList>
            <consortium name="The Broad Institute Genomics Platform"/>
            <consortium name="The Broad Institute Genome Sequencing Center for Infectious Disease"/>
            <person name="Cerqueira G."/>
            <person name="Feldgarden M."/>
            <person name="Courvalin P."/>
            <person name="Grillot-Courvalin C."/>
            <person name="Clermont D."/>
            <person name="Rocha E."/>
            <person name="Yoon E.-J."/>
            <person name="Nemec A."/>
            <person name="Young S.K."/>
            <person name="Zeng Q."/>
            <person name="Gargeya S."/>
            <person name="Fitzgerald M."/>
            <person name="Abouelleil A."/>
            <person name="Alvarado L."/>
            <person name="Berlin A.M."/>
            <person name="Chapman S.B."/>
            <person name="Gainer-Dewar J."/>
            <person name="Goldberg J."/>
            <person name="Gnerre S."/>
            <person name="Griggs A."/>
            <person name="Gujja S."/>
            <person name="Hansen M."/>
            <person name="Howarth C."/>
            <person name="Imamovic A."/>
            <person name="Ireland A."/>
            <person name="Larimer J."/>
            <person name="McCowan C."/>
            <person name="Murphy C."/>
            <person name="Pearson M."/>
            <person name="Poon T.W."/>
            <person name="Priest M."/>
            <person name="Roberts A."/>
            <person name="Saif S."/>
            <person name="Shea T."/>
            <person name="Sykes S."/>
            <person name="Wortman J."/>
            <person name="Nusbaum C."/>
            <person name="Birren B."/>
        </authorList>
    </citation>
    <scope>NUCLEOTIDE SEQUENCE [LARGE SCALE GENOMIC DNA]</scope>
    <source>
        <strain evidence="1 2">CIP 107465</strain>
    </source>
</reference>
<dbReference type="RefSeq" id="WP_018678704.1">
    <property type="nucleotide sequence ID" value="NZ_AYEV01000041.1"/>
</dbReference>
<name>V2UYS1_9GAMM</name>
<dbReference type="Proteomes" id="UP000017404">
    <property type="component" value="Unassembled WGS sequence"/>
</dbReference>
<proteinExistence type="predicted"/>
<dbReference type="eggNOG" id="ENOG5031FVP">
    <property type="taxonomic scope" value="Bacteria"/>
</dbReference>
<dbReference type="AlphaFoldDB" id="V2UYS1"/>
<dbReference type="EMBL" id="AYEV01000041">
    <property type="protein sequence ID" value="ESK53795.1"/>
    <property type="molecule type" value="Genomic_DNA"/>
</dbReference>
<sequence length="145" mass="16930">MDSFDLKIRYPHHINLKDVEQLEALNTIGVLTHFDKMGWKKQLSRWLQLNGANPTFTITDENKERTIEIVLNPYGSAQELKFIVKTNIPVVIAKKQIFGLITRQAKEKIHFDQLSLVQVKAYLTAFLKQDTDALTRYYQESKYMV</sequence>
<gene>
    <name evidence="1" type="ORF">F990_03154</name>
</gene>
<keyword evidence="2" id="KW-1185">Reference proteome</keyword>
<evidence type="ECO:0000313" key="1">
    <source>
        <dbReference type="EMBL" id="ESK53795.1"/>
    </source>
</evidence>
<dbReference type="OrthoDB" id="6688366at2"/>
<accession>V2UYS1</accession>
<dbReference type="PATRIC" id="fig|1120928.5.peg.3189"/>
<evidence type="ECO:0000313" key="2">
    <source>
        <dbReference type="Proteomes" id="UP000017404"/>
    </source>
</evidence>
<comment type="caution">
    <text evidence="1">The sequence shown here is derived from an EMBL/GenBank/DDBJ whole genome shotgun (WGS) entry which is preliminary data.</text>
</comment>